<name>A0ABX7E731_9BACI</name>
<feature type="transmembrane region" description="Helical" evidence="2">
    <location>
        <begin position="7"/>
        <end position="28"/>
    </location>
</feature>
<feature type="domain" description="Capsule synthesis protein CapA" evidence="3">
    <location>
        <begin position="62"/>
        <end position="307"/>
    </location>
</feature>
<accession>A0ABX7E731</accession>
<dbReference type="InterPro" id="IPR052169">
    <property type="entry name" value="CW_Biosynth-Accessory"/>
</dbReference>
<keyword evidence="5" id="KW-1185">Reference proteome</keyword>
<keyword evidence="2" id="KW-0812">Transmembrane</keyword>
<dbReference type="InterPro" id="IPR029052">
    <property type="entry name" value="Metallo-depent_PP-like"/>
</dbReference>
<proteinExistence type="inferred from homology"/>
<gene>
    <name evidence="4" type="ORF">I5776_10345</name>
</gene>
<comment type="similarity">
    <text evidence="1">Belongs to the CapA family.</text>
</comment>
<evidence type="ECO:0000256" key="2">
    <source>
        <dbReference type="SAM" id="Phobius"/>
    </source>
</evidence>
<evidence type="ECO:0000313" key="4">
    <source>
        <dbReference type="EMBL" id="QQZ11252.1"/>
    </source>
</evidence>
<keyword evidence="2" id="KW-0472">Membrane</keyword>
<dbReference type="CDD" id="cd07381">
    <property type="entry name" value="MPP_CapA"/>
    <property type="match status" value="1"/>
</dbReference>
<reference evidence="4 5" key="1">
    <citation type="submission" date="2020-11" db="EMBL/GenBank/DDBJ databases">
        <title>Taxonomic evaluation of the Bacillus sporothermodurans group of bacteria based on whole genome sequences.</title>
        <authorList>
            <person name="Fiedler G."/>
            <person name="Herbstmann A.-D."/>
            <person name="Doll E."/>
            <person name="Wenning M."/>
            <person name="Brinks E."/>
            <person name="Kabisch J."/>
            <person name="Breitenwieser F."/>
            <person name="Lappann M."/>
            <person name="Boehnlein C."/>
            <person name="Franz C."/>
        </authorList>
    </citation>
    <scope>NUCLEOTIDE SEQUENCE [LARGE SCALE GENOMIC DNA]</scope>
    <source>
        <strain evidence="4 5">JCM 19841</strain>
    </source>
</reference>
<evidence type="ECO:0000256" key="1">
    <source>
        <dbReference type="ARBA" id="ARBA00005662"/>
    </source>
</evidence>
<keyword evidence="2" id="KW-1133">Transmembrane helix</keyword>
<dbReference type="EMBL" id="CP065425">
    <property type="protein sequence ID" value="QQZ11252.1"/>
    <property type="molecule type" value="Genomic_DNA"/>
</dbReference>
<dbReference type="PANTHER" id="PTHR33393:SF12">
    <property type="entry name" value="CAPSULE BIOSYNTHESIS PROTEIN CAPA"/>
    <property type="match status" value="1"/>
</dbReference>
<evidence type="ECO:0000259" key="3">
    <source>
        <dbReference type="SMART" id="SM00854"/>
    </source>
</evidence>
<dbReference type="Proteomes" id="UP000595691">
    <property type="component" value="Chromosome"/>
</dbReference>
<sequence>MTKKRISLLFWVISFLMLSIMVLCWIQYNEWKHSFTKQLHTSLPHAARMSGTVMKDFHSSAVVGGIGDILIHDWVYEDAKTKKGYNFKPMFQPIKSILQRPDLLIANQESIPGGETLGISSYPSFNSPHEIVDAIMDAGVDFVSTANNHALDKGEAGIKNSIAYYDKMNLPYVGTFKNEKDQNTLRIQNINGIKIAILAFTYGTNGIPVPKGKDYLVNIIDKERILAELSRARRVADFVILNLHWGIEYKRFPNEEQKELAKTFTDGGADVILGHHPHVLQPIEKLRTKDGRDAVVVYSLGNFISGQMWDYKDIGGMFDFKVSKDIINNEKKIKISDIHFTPTYVENKNLHHYRVIPLKIAYKKGLIDHSYNEIMNHMTGGIR</sequence>
<dbReference type="Gene3D" id="3.60.21.10">
    <property type="match status" value="1"/>
</dbReference>
<dbReference type="PANTHER" id="PTHR33393">
    <property type="entry name" value="POLYGLUTAMINE SYNTHESIS ACCESSORY PROTEIN RV0574C-RELATED"/>
    <property type="match status" value="1"/>
</dbReference>
<dbReference type="Pfam" id="PF09587">
    <property type="entry name" value="PGA_cap"/>
    <property type="match status" value="1"/>
</dbReference>
<organism evidence="4 5">
    <name type="scientific">Heyndrickxia vini</name>
    <dbReference type="NCBI Taxonomy" id="1476025"/>
    <lineage>
        <taxon>Bacteria</taxon>
        <taxon>Bacillati</taxon>
        <taxon>Bacillota</taxon>
        <taxon>Bacilli</taxon>
        <taxon>Bacillales</taxon>
        <taxon>Bacillaceae</taxon>
        <taxon>Heyndrickxia</taxon>
    </lineage>
</organism>
<evidence type="ECO:0000313" key="5">
    <source>
        <dbReference type="Proteomes" id="UP000595691"/>
    </source>
</evidence>
<dbReference type="InterPro" id="IPR019079">
    <property type="entry name" value="Capsule_synth_CapA"/>
</dbReference>
<dbReference type="SMART" id="SM00854">
    <property type="entry name" value="PGA_cap"/>
    <property type="match status" value="1"/>
</dbReference>
<protein>
    <submittedName>
        <fullName evidence="4">CapA family protein</fullName>
    </submittedName>
</protein>
<dbReference type="SUPFAM" id="SSF56300">
    <property type="entry name" value="Metallo-dependent phosphatases"/>
    <property type="match status" value="1"/>
</dbReference>